<dbReference type="Proteomes" id="UP000191055">
    <property type="component" value="Unassembled WGS sequence"/>
</dbReference>
<name>A0A1T5H4T7_9BACT</name>
<proteinExistence type="predicted"/>
<evidence type="ECO:0000313" key="2">
    <source>
        <dbReference type="EMBL" id="SKC15684.1"/>
    </source>
</evidence>
<keyword evidence="3" id="KW-1185">Reference proteome</keyword>
<organism evidence="2 3">
    <name type="scientific">Alkalitalea saponilacus</name>
    <dbReference type="NCBI Taxonomy" id="889453"/>
    <lineage>
        <taxon>Bacteria</taxon>
        <taxon>Pseudomonadati</taxon>
        <taxon>Bacteroidota</taxon>
        <taxon>Bacteroidia</taxon>
        <taxon>Marinilabiliales</taxon>
        <taxon>Marinilabiliaceae</taxon>
        <taxon>Alkalitalea</taxon>
    </lineage>
</organism>
<evidence type="ECO:0000313" key="3">
    <source>
        <dbReference type="Proteomes" id="UP000191055"/>
    </source>
</evidence>
<reference evidence="2 3" key="1">
    <citation type="submission" date="2017-02" db="EMBL/GenBank/DDBJ databases">
        <authorList>
            <person name="Peterson S.W."/>
        </authorList>
    </citation>
    <scope>NUCLEOTIDE SEQUENCE [LARGE SCALE GENOMIC DNA]</scope>
    <source>
        <strain evidence="2 3">DSM 24412</strain>
    </source>
</reference>
<feature type="compositionally biased region" description="Basic and acidic residues" evidence="1">
    <location>
        <begin position="52"/>
        <end position="74"/>
    </location>
</feature>
<dbReference type="RefSeq" id="WP_079557811.1">
    <property type="nucleotide sequence ID" value="NZ_CP021904.1"/>
</dbReference>
<dbReference type="EMBL" id="FUYV01000011">
    <property type="protein sequence ID" value="SKC15684.1"/>
    <property type="molecule type" value="Genomic_DNA"/>
</dbReference>
<dbReference type="AlphaFoldDB" id="A0A1T5H4T7"/>
<gene>
    <name evidence="2" type="ORF">SAMN03080601_02088</name>
</gene>
<protein>
    <submittedName>
        <fullName evidence="2">Uncharacterized protein</fullName>
    </submittedName>
</protein>
<evidence type="ECO:0000256" key="1">
    <source>
        <dbReference type="SAM" id="MobiDB-lite"/>
    </source>
</evidence>
<dbReference type="OrthoDB" id="9967625at2"/>
<dbReference type="KEGG" id="asx:CDL62_17880"/>
<feature type="region of interest" description="Disordered" evidence="1">
    <location>
        <begin position="26"/>
        <end position="74"/>
    </location>
</feature>
<accession>A0A1T5H4T7</accession>
<sequence>MQTNKTKREYKPPYLAVVEIDNVVSMQMGSASEDGPPIGPGPGPGQSSSFDSADHYDSKESIQKNSFDDNPFRR</sequence>